<name>A0A061A2B5_9ACTN</name>
<evidence type="ECO:0000259" key="3">
    <source>
        <dbReference type="Pfam" id="PF22725"/>
    </source>
</evidence>
<dbReference type="EMBL" id="JAGGLR010000003">
    <property type="protein sequence ID" value="MBP2060543.1"/>
    <property type="molecule type" value="Genomic_DNA"/>
</dbReference>
<dbReference type="Gene3D" id="3.30.360.10">
    <property type="entry name" value="Dihydrodipicolinate Reductase, domain 2"/>
    <property type="match status" value="1"/>
</dbReference>
<proteinExistence type="predicted"/>
<dbReference type="InterPro" id="IPR000683">
    <property type="entry name" value="Gfo/Idh/MocA-like_OxRdtase_N"/>
</dbReference>
<feature type="domain" description="GFO/IDH/MocA-like oxidoreductase" evidence="3">
    <location>
        <begin position="140"/>
        <end position="285"/>
    </location>
</feature>
<evidence type="ECO:0000313" key="4">
    <source>
        <dbReference type="EMBL" id="CDR16665.1"/>
    </source>
</evidence>
<organism evidence="4">
    <name type="scientific">Streptomyces iranensis</name>
    <dbReference type="NCBI Taxonomy" id="576784"/>
    <lineage>
        <taxon>Bacteria</taxon>
        <taxon>Bacillati</taxon>
        <taxon>Actinomycetota</taxon>
        <taxon>Actinomycetes</taxon>
        <taxon>Kitasatosporales</taxon>
        <taxon>Streptomycetaceae</taxon>
        <taxon>Streptomyces</taxon>
        <taxon>Streptomyces violaceusniger group</taxon>
    </lineage>
</organism>
<dbReference type="SUPFAM" id="SSF51735">
    <property type="entry name" value="NAD(P)-binding Rossmann-fold domains"/>
    <property type="match status" value="1"/>
</dbReference>
<dbReference type="Gene3D" id="3.40.50.720">
    <property type="entry name" value="NAD(P)-binding Rossmann-like Domain"/>
    <property type="match status" value="1"/>
</dbReference>
<dbReference type="InterPro" id="IPR050463">
    <property type="entry name" value="Gfo/Idh/MocA_oxidrdct_glycsds"/>
</dbReference>
<dbReference type="EMBL" id="LK022848">
    <property type="protein sequence ID" value="CDR16665.1"/>
    <property type="molecule type" value="Genomic_DNA"/>
</dbReference>
<evidence type="ECO:0000256" key="1">
    <source>
        <dbReference type="ARBA" id="ARBA00023002"/>
    </source>
</evidence>
<dbReference type="PANTHER" id="PTHR43818:SF11">
    <property type="entry name" value="BCDNA.GH03377"/>
    <property type="match status" value="1"/>
</dbReference>
<reference evidence="4" key="1">
    <citation type="submission" date="2014-05" db="EMBL/GenBank/DDBJ databases">
        <authorList>
            <person name="Horn Fabian"/>
        </authorList>
    </citation>
    <scope>NUCLEOTIDE SEQUENCE</scope>
</reference>
<dbReference type="AlphaFoldDB" id="A0A061A2B5"/>
<dbReference type="HOGENOM" id="CLU_023194_17_0_11"/>
<dbReference type="InterPro" id="IPR036291">
    <property type="entry name" value="NAD(P)-bd_dom_sf"/>
</dbReference>
<dbReference type="Proteomes" id="UP000756710">
    <property type="component" value="Unassembled WGS sequence"/>
</dbReference>
<dbReference type="RefSeq" id="WP_044579901.1">
    <property type="nucleotide sequence ID" value="NZ_BAABDR010000044.1"/>
</dbReference>
<gene>
    <name evidence="5" type="ORF">J2Z30_001545</name>
    <name evidence="4" type="ORF">SIRAN9105</name>
</gene>
<evidence type="ECO:0000259" key="2">
    <source>
        <dbReference type="Pfam" id="PF01408"/>
    </source>
</evidence>
<keyword evidence="1" id="KW-0560">Oxidoreductase</keyword>
<reference evidence="5 6" key="2">
    <citation type="submission" date="2021-03" db="EMBL/GenBank/DDBJ databases">
        <title>Genomic Encyclopedia of Type Strains, Phase IV (KMG-IV): sequencing the most valuable type-strain genomes for metagenomic binning, comparative biology and taxonomic classification.</title>
        <authorList>
            <person name="Goeker M."/>
        </authorList>
    </citation>
    <scope>NUCLEOTIDE SEQUENCE [LARGE SCALE GENOMIC DNA]</scope>
    <source>
        <strain evidence="5 6">DSM 41954</strain>
    </source>
</reference>
<dbReference type="InterPro" id="IPR055170">
    <property type="entry name" value="GFO_IDH_MocA-like_dom"/>
</dbReference>
<sequence>MVSTLGVAVVGFGWMGRVHTQAYVRLPHHFPQLSVRPELVAVADEVPGRAEEAAGRYGFATAARDWQEVAADPRVQAVSIAAPNFLHREIGVAMAKAGKHIWIEKPVGLTADDARAVAGAVAEAGVQGAVGFNYRNAPAVQTARAMIAAGEIGTVTHARVRLFSDYAAHPEGALTWRYERARGGSGVLGDLASHGVDLARFLLGEIDALTADTAVFVPERARPTGATAGHTRATGGELGPVENEDYVSCLLRFASGARGVLEACRVSVGEQNTYGFEIHGTKGAVFWDFRRMGELGVSRGTAYQDQPVSTVYVGPGHGEYAAFQPGSANGMGYDDLKVIEAYHFLRSIVEGTAHGATLDDAVHSATVLDAMTRSADLGTWVSPG</sequence>
<dbReference type="GO" id="GO:0016491">
    <property type="term" value="F:oxidoreductase activity"/>
    <property type="evidence" value="ECO:0007669"/>
    <property type="project" value="UniProtKB-KW"/>
</dbReference>
<dbReference type="PANTHER" id="PTHR43818">
    <property type="entry name" value="BCDNA.GH03377"/>
    <property type="match status" value="1"/>
</dbReference>
<evidence type="ECO:0000313" key="6">
    <source>
        <dbReference type="Proteomes" id="UP000756710"/>
    </source>
</evidence>
<dbReference type="SUPFAM" id="SSF55347">
    <property type="entry name" value="Glyceraldehyde-3-phosphate dehydrogenase-like, C-terminal domain"/>
    <property type="match status" value="1"/>
</dbReference>
<feature type="domain" description="Gfo/Idh/MocA-like oxidoreductase N-terminal" evidence="2">
    <location>
        <begin position="6"/>
        <end position="132"/>
    </location>
</feature>
<accession>A0A061A2B5</accession>
<protein>
    <submittedName>
        <fullName evidence="5">Dehydrogenase</fullName>
    </submittedName>
    <submittedName>
        <fullName evidence="4">Oxidoreductase domain protein</fullName>
    </submittedName>
</protein>
<keyword evidence="6" id="KW-1185">Reference proteome</keyword>
<evidence type="ECO:0000313" key="5">
    <source>
        <dbReference type="EMBL" id="MBP2060543.1"/>
    </source>
</evidence>
<dbReference type="GO" id="GO:0000166">
    <property type="term" value="F:nucleotide binding"/>
    <property type="evidence" value="ECO:0007669"/>
    <property type="project" value="InterPro"/>
</dbReference>
<dbReference type="Pfam" id="PF01408">
    <property type="entry name" value="GFO_IDH_MocA"/>
    <property type="match status" value="1"/>
</dbReference>
<dbReference type="Pfam" id="PF22725">
    <property type="entry name" value="GFO_IDH_MocA_C3"/>
    <property type="match status" value="1"/>
</dbReference>